<sequence length="47" mass="5481">MTQAELKKTTISRQTIDTYNPATEEVYKTYYMHTKQEAEALVDSSHK</sequence>
<feature type="non-terminal residue" evidence="1">
    <location>
        <position position="47"/>
    </location>
</feature>
<evidence type="ECO:0000313" key="1">
    <source>
        <dbReference type="EMBL" id="KKN13597.1"/>
    </source>
</evidence>
<reference evidence="1" key="1">
    <citation type="journal article" date="2015" name="Nature">
        <title>Complex archaea that bridge the gap between prokaryotes and eukaryotes.</title>
        <authorList>
            <person name="Spang A."/>
            <person name="Saw J.H."/>
            <person name="Jorgensen S.L."/>
            <person name="Zaremba-Niedzwiedzka K."/>
            <person name="Martijn J."/>
            <person name="Lind A.E."/>
            <person name="van Eijk R."/>
            <person name="Schleper C."/>
            <person name="Guy L."/>
            <person name="Ettema T.J."/>
        </authorList>
    </citation>
    <scope>NUCLEOTIDE SEQUENCE</scope>
</reference>
<name>A0A0F9NNE8_9ZZZZ</name>
<dbReference type="EMBL" id="LAZR01003906">
    <property type="protein sequence ID" value="KKN13597.1"/>
    <property type="molecule type" value="Genomic_DNA"/>
</dbReference>
<comment type="caution">
    <text evidence="1">The sequence shown here is derived from an EMBL/GenBank/DDBJ whole genome shotgun (WGS) entry which is preliminary data.</text>
</comment>
<organism evidence="1">
    <name type="scientific">marine sediment metagenome</name>
    <dbReference type="NCBI Taxonomy" id="412755"/>
    <lineage>
        <taxon>unclassified sequences</taxon>
        <taxon>metagenomes</taxon>
        <taxon>ecological metagenomes</taxon>
    </lineage>
</organism>
<dbReference type="AlphaFoldDB" id="A0A0F9NNE8"/>
<proteinExistence type="predicted"/>
<accession>A0A0F9NNE8</accession>
<gene>
    <name evidence="1" type="ORF">LCGC14_1004870</name>
</gene>
<protein>
    <submittedName>
        <fullName evidence="1">Uncharacterized protein</fullName>
    </submittedName>
</protein>